<dbReference type="PANTHER" id="PTHR10196:SF69">
    <property type="entry name" value="GLYCEROL KINASE"/>
    <property type="match status" value="1"/>
</dbReference>
<evidence type="ECO:0000256" key="3">
    <source>
        <dbReference type="ARBA" id="ARBA00022741"/>
    </source>
</evidence>
<dbReference type="Gene3D" id="3.30.420.40">
    <property type="match status" value="2"/>
</dbReference>
<evidence type="ECO:0000259" key="9">
    <source>
        <dbReference type="Pfam" id="PF02782"/>
    </source>
</evidence>
<evidence type="ECO:0000256" key="2">
    <source>
        <dbReference type="ARBA" id="ARBA00022679"/>
    </source>
</evidence>
<dbReference type="EMBL" id="JAEMNX010000015">
    <property type="protein sequence ID" value="MBJ7538583.1"/>
    <property type="molecule type" value="Genomic_DNA"/>
</dbReference>
<dbReference type="GO" id="GO:0005829">
    <property type="term" value="C:cytosol"/>
    <property type="evidence" value="ECO:0007669"/>
    <property type="project" value="TreeGrafter"/>
</dbReference>
<reference evidence="10" key="1">
    <citation type="submission" date="2020-12" db="EMBL/GenBank/DDBJ databases">
        <title>Marinomonas arctica sp. nov., a psychrotolerant bacterium isolated from the Arctic.</title>
        <authorList>
            <person name="Zhang Y."/>
        </authorList>
    </citation>
    <scope>NUCLEOTIDE SEQUENCE</scope>
    <source>
        <strain evidence="10">C1424</strain>
    </source>
</reference>
<dbReference type="SUPFAM" id="SSF53067">
    <property type="entry name" value="Actin-like ATPase domain"/>
    <property type="match status" value="2"/>
</dbReference>
<dbReference type="GO" id="GO:0004370">
    <property type="term" value="F:glycerol kinase activity"/>
    <property type="evidence" value="ECO:0007669"/>
    <property type="project" value="TreeGrafter"/>
</dbReference>
<evidence type="ECO:0000259" key="8">
    <source>
        <dbReference type="Pfam" id="PF00370"/>
    </source>
</evidence>
<gene>
    <name evidence="10" type="ORF">I8J31_12935</name>
</gene>
<sequence length="505" mass="54658">MRKVILAIDEGTTNVKSLLLDQQGNVIGKGSVPLSISFPSAGLVEQDPLEMIEKMKDSIALAVGSVVCAEGSIDSAEGSNEVAIEAVAISNQRESVVLWERSTGKPLTQVMSWQCRRSESLCETLRKDDAFSRYVQKSTGLTLDPMFPATKVSMALQQIPDGHARAERGEICVGTINSWMVWNMTNNVFITDASNASRTQLFNIDEQVWDTAILDRLGISAATLPDVVPSSHVVGLSREFGVLKSGIPIASQIGDSHAALYGHGGYQKGVVKATYGTGSSVMAAMPKLPTIRSEISTTIAWDDATLFYGLEGNITHTGSAIDWVRRMLGVEDMEAMCELAAQASADQSVFFVPALSGLGAPYWDLEATGIFCGLKSATERADMARSAFESVLFQVADVFHVIAEELPEKIEYLSVDGGPTLNDWLMQAQADLLGVTIRRGDVAEVSAMGAGYLAGLAIGWWQTTEELAQLEGQATLFTPRQEKQAYWQARYAQWALAVKKCRLAQ</sequence>
<organism evidence="10 11">
    <name type="scientific">Marinomonas transparens</name>
    <dbReference type="NCBI Taxonomy" id="2795388"/>
    <lineage>
        <taxon>Bacteria</taxon>
        <taxon>Pseudomonadati</taxon>
        <taxon>Pseudomonadota</taxon>
        <taxon>Gammaproteobacteria</taxon>
        <taxon>Oceanospirillales</taxon>
        <taxon>Oceanospirillaceae</taxon>
        <taxon>Marinomonas</taxon>
    </lineage>
</organism>
<evidence type="ECO:0000256" key="4">
    <source>
        <dbReference type="ARBA" id="ARBA00022777"/>
    </source>
</evidence>
<evidence type="ECO:0000256" key="5">
    <source>
        <dbReference type="ARBA" id="ARBA00022840"/>
    </source>
</evidence>
<keyword evidence="4 7" id="KW-0418">Kinase</keyword>
<feature type="domain" description="Carbohydrate kinase FGGY N-terminal" evidence="8">
    <location>
        <begin position="4"/>
        <end position="262"/>
    </location>
</feature>
<accession>A0A934N347</accession>
<dbReference type="InterPro" id="IPR018485">
    <property type="entry name" value="FGGY_C"/>
</dbReference>
<dbReference type="InterPro" id="IPR043129">
    <property type="entry name" value="ATPase_NBD"/>
</dbReference>
<keyword evidence="2 7" id="KW-0808">Transferase</keyword>
<dbReference type="Pfam" id="PF00370">
    <property type="entry name" value="FGGY_N"/>
    <property type="match status" value="1"/>
</dbReference>
<dbReference type="PIRSF" id="PIRSF000538">
    <property type="entry name" value="GlpK"/>
    <property type="match status" value="1"/>
</dbReference>
<dbReference type="GO" id="GO:0019563">
    <property type="term" value="P:glycerol catabolic process"/>
    <property type="evidence" value="ECO:0007669"/>
    <property type="project" value="TreeGrafter"/>
</dbReference>
<dbReference type="PANTHER" id="PTHR10196">
    <property type="entry name" value="SUGAR KINASE"/>
    <property type="match status" value="1"/>
</dbReference>
<name>A0A934N347_9GAMM</name>
<dbReference type="Pfam" id="PF02782">
    <property type="entry name" value="FGGY_C"/>
    <property type="match status" value="1"/>
</dbReference>
<keyword evidence="11" id="KW-1185">Reference proteome</keyword>
<dbReference type="PROSITE" id="PS00445">
    <property type="entry name" value="FGGY_KINASES_2"/>
    <property type="match status" value="1"/>
</dbReference>
<evidence type="ECO:0000256" key="7">
    <source>
        <dbReference type="RuleBase" id="RU003733"/>
    </source>
</evidence>
<keyword evidence="3" id="KW-0547">Nucleotide-binding</keyword>
<feature type="domain" description="Carbohydrate kinase FGGY C-terminal" evidence="9">
    <location>
        <begin position="272"/>
        <end position="457"/>
    </location>
</feature>
<proteinExistence type="inferred from homology"/>
<evidence type="ECO:0000313" key="10">
    <source>
        <dbReference type="EMBL" id="MBJ7538583.1"/>
    </source>
</evidence>
<dbReference type="InterPro" id="IPR018483">
    <property type="entry name" value="Carb_kinase_FGGY_CS"/>
</dbReference>
<keyword evidence="5" id="KW-0067">ATP-binding</keyword>
<evidence type="ECO:0000256" key="6">
    <source>
        <dbReference type="ARBA" id="ARBA00043149"/>
    </source>
</evidence>
<comment type="similarity">
    <text evidence="1 7">Belongs to the FGGY kinase family.</text>
</comment>
<dbReference type="RefSeq" id="WP_199468992.1">
    <property type="nucleotide sequence ID" value="NZ_JAEMNX010000015.1"/>
</dbReference>
<evidence type="ECO:0000313" key="11">
    <source>
        <dbReference type="Proteomes" id="UP000628710"/>
    </source>
</evidence>
<comment type="caution">
    <text evidence="10">The sequence shown here is derived from an EMBL/GenBank/DDBJ whole genome shotgun (WGS) entry which is preliminary data.</text>
</comment>
<dbReference type="AlphaFoldDB" id="A0A934N347"/>
<evidence type="ECO:0000256" key="1">
    <source>
        <dbReference type="ARBA" id="ARBA00009156"/>
    </source>
</evidence>
<dbReference type="InterPro" id="IPR000577">
    <property type="entry name" value="Carb_kinase_FGGY"/>
</dbReference>
<dbReference type="InterPro" id="IPR018484">
    <property type="entry name" value="FGGY_N"/>
</dbReference>
<dbReference type="Proteomes" id="UP000628710">
    <property type="component" value="Unassembled WGS sequence"/>
</dbReference>
<dbReference type="GO" id="GO:0005524">
    <property type="term" value="F:ATP binding"/>
    <property type="evidence" value="ECO:0007669"/>
    <property type="project" value="UniProtKB-KW"/>
</dbReference>
<protein>
    <recommendedName>
        <fullName evidence="6">ATP:glycerol 3-phosphotransferase</fullName>
    </recommendedName>
</protein>
<dbReference type="CDD" id="cd07769">
    <property type="entry name" value="ASKHA_NBD_FGGY_GK"/>
    <property type="match status" value="1"/>
</dbReference>